<keyword evidence="3" id="KW-1185">Reference proteome</keyword>
<reference evidence="2" key="1">
    <citation type="submission" date="2020-07" db="EMBL/GenBank/DDBJ databases">
        <title>Multicomponent nature underlies the extraordinary mechanical properties of spider dragline silk.</title>
        <authorList>
            <person name="Kono N."/>
            <person name="Nakamura H."/>
            <person name="Mori M."/>
            <person name="Yoshida Y."/>
            <person name="Ohtoshi R."/>
            <person name="Malay A.D."/>
            <person name="Moran D.A.P."/>
            <person name="Tomita M."/>
            <person name="Numata K."/>
            <person name="Arakawa K."/>
        </authorList>
    </citation>
    <scope>NUCLEOTIDE SEQUENCE</scope>
</reference>
<feature type="region of interest" description="Disordered" evidence="1">
    <location>
        <begin position="9"/>
        <end position="42"/>
    </location>
</feature>
<evidence type="ECO:0000256" key="1">
    <source>
        <dbReference type="SAM" id="MobiDB-lite"/>
    </source>
</evidence>
<evidence type="ECO:0000313" key="3">
    <source>
        <dbReference type="Proteomes" id="UP000887116"/>
    </source>
</evidence>
<comment type="caution">
    <text evidence="2">The sequence shown here is derived from an EMBL/GenBank/DDBJ whole genome shotgun (WGS) entry which is preliminary data.</text>
</comment>
<name>A0A8X6M2F9_TRICU</name>
<feature type="compositionally biased region" description="Polar residues" evidence="1">
    <location>
        <begin position="13"/>
        <end position="35"/>
    </location>
</feature>
<accession>A0A8X6M2F9</accession>
<dbReference type="EMBL" id="BMAO01019278">
    <property type="protein sequence ID" value="GFR29547.1"/>
    <property type="molecule type" value="Genomic_DNA"/>
</dbReference>
<proteinExistence type="predicted"/>
<evidence type="ECO:0000313" key="2">
    <source>
        <dbReference type="EMBL" id="GFR29547.1"/>
    </source>
</evidence>
<dbReference type="Proteomes" id="UP000887116">
    <property type="component" value="Unassembled WGS sequence"/>
</dbReference>
<gene>
    <name evidence="2" type="ORF">TNCT_300711</name>
</gene>
<dbReference type="AlphaFoldDB" id="A0A8X6M2F9"/>
<protein>
    <submittedName>
        <fullName evidence="2">Uncharacterized protein</fullName>
    </submittedName>
</protein>
<sequence>MPLSILLEKSENDTMSMTETSKCSATSRSEKSTASLEKCPSSRSRYGHFTLRIAADVECTAVCIASNTCANFPLSY</sequence>
<organism evidence="2 3">
    <name type="scientific">Trichonephila clavata</name>
    <name type="common">Joro spider</name>
    <name type="synonym">Nephila clavata</name>
    <dbReference type="NCBI Taxonomy" id="2740835"/>
    <lineage>
        <taxon>Eukaryota</taxon>
        <taxon>Metazoa</taxon>
        <taxon>Ecdysozoa</taxon>
        <taxon>Arthropoda</taxon>
        <taxon>Chelicerata</taxon>
        <taxon>Arachnida</taxon>
        <taxon>Araneae</taxon>
        <taxon>Araneomorphae</taxon>
        <taxon>Entelegynae</taxon>
        <taxon>Araneoidea</taxon>
        <taxon>Nephilidae</taxon>
        <taxon>Trichonephila</taxon>
    </lineage>
</organism>